<name>A0A124IDI6_9ACTN</name>
<dbReference type="EMBL" id="LMXB01000118">
    <property type="protein sequence ID" value="KUO15257.1"/>
    <property type="molecule type" value="Genomic_DNA"/>
</dbReference>
<feature type="chain" id="PRO_5007174261" description="Gram-positive cocci surface proteins LPxTG domain-containing protein" evidence="2">
    <location>
        <begin position="27"/>
        <end position="168"/>
    </location>
</feature>
<evidence type="ECO:0000313" key="3">
    <source>
        <dbReference type="EMBL" id="KUO15257.1"/>
    </source>
</evidence>
<comment type="caution">
    <text evidence="3">The sequence shown here is derived from an EMBL/GenBank/DDBJ whole genome shotgun (WGS) entry which is preliminary data.</text>
</comment>
<evidence type="ECO:0000313" key="4">
    <source>
        <dbReference type="Proteomes" id="UP000053260"/>
    </source>
</evidence>
<feature type="signal peptide" evidence="2">
    <location>
        <begin position="1"/>
        <end position="26"/>
    </location>
</feature>
<evidence type="ECO:0008006" key="5">
    <source>
        <dbReference type="Google" id="ProtNLM"/>
    </source>
</evidence>
<feature type="compositionally biased region" description="Basic and acidic residues" evidence="1">
    <location>
        <begin position="43"/>
        <end position="72"/>
    </location>
</feature>
<proteinExistence type="predicted"/>
<dbReference type="RefSeq" id="WP_067033715.1">
    <property type="nucleotide sequence ID" value="NZ_KQ949120.1"/>
</dbReference>
<organism evidence="3 4">
    <name type="scientific">Streptomyces dysideae</name>
    <dbReference type="NCBI Taxonomy" id="909626"/>
    <lineage>
        <taxon>Bacteria</taxon>
        <taxon>Bacillati</taxon>
        <taxon>Actinomycetota</taxon>
        <taxon>Actinomycetes</taxon>
        <taxon>Kitasatosporales</taxon>
        <taxon>Streptomycetaceae</taxon>
        <taxon>Streptomyces</taxon>
    </lineage>
</organism>
<feature type="compositionally biased region" description="Basic and acidic residues" evidence="1">
    <location>
        <begin position="89"/>
        <end position="123"/>
    </location>
</feature>
<evidence type="ECO:0000256" key="1">
    <source>
        <dbReference type="SAM" id="MobiDB-lite"/>
    </source>
</evidence>
<dbReference type="AlphaFoldDB" id="A0A124IDI6"/>
<keyword evidence="4" id="KW-1185">Reference proteome</keyword>
<accession>A0A124IDI6</accession>
<sequence length="168" mass="17528">MRIARTLFVSAAITASAALCAPAANAVTATEPWTPVNATSFGSDDHDKFKDGKEKFKDEHDKKDHFGKEKPKGGVHAGGGALAMTVTEDGGHFDDERDKFKDGKEKFKDEHDKKDHFGKEKPKGGVHAGGGGLATSGGSMTAGSVLLLGGLGAGAYMLRRRNASDAAA</sequence>
<reference evidence="3 4" key="1">
    <citation type="submission" date="2015-10" db="EMBL/GenBank/DDBJ databases">
        <title>Draft genome sequence of Streptomyces sp. RV15, isolated from a marine sponge.</title>
        <authorList>
            <person name="Ruckert C."/>
            <person name="Abdelmohsen U.R."/>
            <person name="Winkler A."/>
            <person name="Hentschel U."/>
            <person name="Kalinowski J."/>
            <person name="Kampfer P."/>
            <person name="Glaeser S."/>
        </authorList>
    </citation>
    <scope>NUCLEOTIDE SEQUENCE [LARGE SCALE GENOMIC DNA]</scope>
    <source>
        <strain evidence="3 4">RV15</strain>
    </source>
</reference>
<evidence type="ECO:0000256" key="2">
    <source>
        <dbReference type="SAM" id="SignalP"/>
    </source>
</evidence>
<keyword evidence="2" id="KW-0732">Signal</keyword>
<feature type="region of interest" description="Disordered" evidence="1">
    <location>
        <begin position="38"/>
        <end position="139"/>
    </location>
</feature>
<feature type="compositionally biased region" description="Gly residues" evidence="1">
    <location>
        <begin position="126"/>
        <end position="135"/>
    </location>
</feature>
<protein>
    <recommendedName>
        <fullName evidence="5">Gram-positive cocci surface proteins LPxTG domain-containing protein</fullName>
    </recommendedName>
</protein>
<dbReference type="Proteomes" id="UP000053260">
    <property type="component" value="Unassembled WGS sequence"/>
</dbReference>
<gene>
    <name evidence="3" type="ORF">AQJ91_42685</name>
</gene>